<evidence type="ECO:0000313" key="6">
    <source>
        <dbReference type="Proteomes" id="UP000824890"/>
    </source>
</evidence>
<dbReference type="CDD" id="cd05247">
    <property type="entry name" value="UDP_G4E_1_SDR_e"/>
    <property type="match status" value="1"/>
</dbReference>
<evidence type="ECO:0000256" key="3">
    <source>
        <dbReference type="PROSITE-ProRule" id="PRU00708"/>
    </source>
</evidence>
<dbReference type="InterPro" id="IPR036291">
    <property type="entry name" value="NAD(P)-bd_dom_sf"/>
</dbReference>
<dbReference type="InterPro" id="IPR002885">
    <property type="entry name" value="PPR_rpt"/>
</dbReference>
<evidence type="ECO:0000256" key="1">
    <source>
        <dbReference type="ARBA" id="ARBA00007637"/>
    </source>
</evidence>
<keyword evidence="6" id="KW-1185">Reference proteome</keyword>
<organism evidence="5 6">
    <name type="scientific">Brassica napus</name>
    <name type="common">Rape</name>
    <dbReference type="NCBI Taxonomy" id="3708"/>
    <lineage>
        <taxon>Eukaryota</taxon>
        <taxon>Viridiplantae</taxon>
        <taxon>Streptophyta</taxon>
        <taxon>Embryophyta</taxon>
        <taxon>Tracheophyta</taxon>
        <taxon>Spermatophyta</taxon>
        <taxon>Magnoliopsida</taxon>
        <taxon>eudicotyledons</taxon>
        <taxon>Gunneridae</taxon>
        <taxon>Pentapetalae</taxon>
        <taxon>rosids</taxon>
        <taxon>malvids</taxon>
        <taxon>Brassicales</taxon>
        <taxon>Brassicaceae</taxon>
        <taxon>Brassiceae</taxon>
        <taxon>Brassica</taxon>
    </lineage>
</organism>
<dbReference type="Gene3D" id="1.25.40.10">
    <property type="entry name" value="Tetratricopeptide repeat domain"/>
    <property type="match status" value="1"/>
</dbReference>
<dbReference type="InterPro" id="IPR011990">
    <property type="entry name" value="TPR-like_helical_dom_sf"/>
</dbReference>
<reference evidence="5 6" key="1">
    <citation type="submission" date="2021-05" db="EMBL/GenBank/DDBJ databases">
        <title>Genome Assembly of Synthetic Allotetraploid Brassica napus Reveals Homoeologous Exchanges between Subgenomes.</title>
        <authorList>
            <person name="Davis J.T."/>
        </authorList>
    </citation>
    <scope>NUCLEOTIDE SEQUENCE [LARGE SCALE GENOMIC DNA]</scope>
    <source>
        <strain evidence="6">cv. Da-Ae</strain>
        <tissue evidence="5">Seedling</tissue>
    </source>
</reference>
<evidence type="ECO:0000313" key="5">
    <source>
        <dbReference type="EMBL" id="KAH0857323.1"/>
    </source>
</evidence>
<dbReference type="EMBL" id="JAGKQM010000019">
    <property type="protein sequence ID" value="KAH0857323.1"/>
    <property type="molecule type" value="Genomic_DNA"/>
</dbReference>
<evidence type="ECO:0000256" key="2">
    <source>
        <dbReference type="ARBA" id="ARBA00022737"/>
    </source>
</evidence>
<sequence>MSISSVFSGIHRIPNRHETHSLLRSILFIHGNKPACFDRRRPILHSSYGYRNGYRVGAAADVSETPSSSLLDDELVSSVSAVRDADEALEMISDRFGTNRGGVVEIEDCRSIISAAVSRGNVELALSIFYAMRASFDLGGSEVDRWRWSRPDVVVYTMLVNGLAASLRVSDSLKIIRDICRVGISPAEEVPFGKVVRCPSCLIAIAVAQPQHGVQIVSCAKCRYQYELFSGDITSIESEELGKDIPLWEKGLRLIQIKKNKISSSVHSIVVQTPSGTARTHRFATETAELPAQEGERVTIASAAPSDVYRQVGPFKFTPKSPNLYPGEPMSLTNHKDGRESLLLRPPSKEGDKSLQPSFLIPLLAVLATGDAASGIIDPSLPQLLSVAAVTSLAVGATLNSFVLPQLNQLAERTVDVVGIKQQLLSQYDVLQHRIGDLKEATEKEVWMLARMCQLENKILAVGEPAYRTRRARVKKVRESLENSIKGRIELIDSYARISSMIEIEVEMDSDVLAAEAVNNTENIAQQIEQIMELENLEERSFSFDSLYSLSLSLSLFIASWSSMVKNILVTGGAGYIGSHAVLQLLLRGYTAVVIDNLDNSSLVSIQRVKELAGDRGDNLTFHQVDLCDKPALERLFSQSKFDAVMHFAGLKAVGESVAKPLLYYNNNLIGTITLLEVMAAHGCKKLVFSSSATVYGWPKEVPCTEESPLSGMSPYARTKLFIEDICRDVQRGDPEWRIIMLRYFNPVGAHPSGRIGEDPCGTPNNLMPYVQQVVVGRLPNLKIYGTDYTTKDGTGVRDYIHVVDLADGHISALQKLEDSEIGCEVYNLGTGKGTTVLEMVDAFEKASGMKIPVVKVGRRPGDAETVYASTEKAEHELNWKPKYGIDEMCRDQWNWASNNPLGYGSSP</sequence>
<feature type="repeat" description="PPR" evidence="3">
    <location>
        <begin position="152"/>
        <end position="186"/>
    </location>
</feature>
<name>A0ABQ7XQI9_BRANA</name>
<accession>A0ABQ7XQI9</accession>
<feature type="domain" description="NAD(P)-binding" evidence="4">
    <location>
        <begin position="569"/>
        <end position="892"/>
    </location>
</feature>
<comment type="caution">
    <text evidence="5">The sequence shown here is derived from an EMBL/GenBank/DDBJ whole genome shotgun (WGS) entry which is preliminary data.</text>
</comment>
<protein>
    <recommendedName>
        <fullName evidence="4">NAD(P)-binding domain-containing protein</fullName>
    </recommendedName>
</protein>
<keyword evidence="2" id="KW-0677">Repeat</keyword>
<dbReference type="Pfam" id="PF16363">
    <property type="entry name" value="GDP_Man_Dehyd"/>
    <property type="match status" value="1"/>
</dbReference>
<dbReference type="PANTHER" id="PTHR37381">
    <property type="entry name" value="PENTATRICOPEPTIDE REPEAT (PPR) SUPERFAMILY PROTEIN"/>
    <property type="match status" value="1"/>
</dbReference>
<dbReference type="Gene3D" id="3.90.25.10">
    <property type="entry name" value="UDP-galactose 4-epimerase, domain 1"/>
    <property type="match status" value="1"/>
</dbReference>
<dbReference type="NCBIfam" id="TIGR01179">
    <property type="entry name" value="galE"/>
    <property type="match status" value="1"/>
</dbReference>
<dbReference type="PROSITE" id="PS51375">
    <property type="entry name" value="PPR"/>
    <property type="match status" value="1"/>
</dbReference>
<comment type="similarity">
    <text evidence="1">Belongs to the NAD(P)-dependent epimerase/dehydratase family.</text>
</comment>
<proteinExistence type="inferred from homology"/>
<dbReference type="Gene3D" id="3.40.50.720">
    <property type="entry name" value="NAD(P)-binding Rossmann-like Domain"/>
    <property type="match status" value="1"/>
</dbReference>
<dbReference type="InterPro" id="IPR005886">
    <property type="entry name" value="UDP_G4E"/>
</dbReference>
<dbReference type="SUPFAM" id="SSF51735">
    <property type="entry name" value="NAD(P)-binding Rossmann-fold domains"/>
    <property type="match status" value="1"/>
</dbReference>
<dbReference type="NCBIfam" id="NF007956">
    <property type="entry name" value="PRK10675.1"/>
    <property type="match status" value="1"/>
</dbReference>
<gene>
    <name evidence="5" type="ORF">HID58_085584</name>
</gene>
<dbReference type="PANTHER" id="PTHR37381:SF1">
    <property type="entry name" value="PENTATRICOPEPTIDE REPEAT (PPR) SUPERFAMILY PROTEIN"/>
    <property type="match status" value="1"/>
</dbReference>
<dbReference type="Proteomes" id="UP000824890">
    <property type="component" value="Unassembled WGS sequence"/>
</dbReference>
<dbReference type="InterPro" id="IPR016040">
    <property type="entry name" value="NAD(P)-bd_dom"/>
</dbReference>
<evidence type="ECO:0000259" key="4">
    <source>
        <dbReference type="Pfam" id="PF16363"/>
    </source>
</evidence>